<protein>
    <recommendedName>
        <fullName evidence="4">PIN domain-containing protein</fullName>
    </recommendedName>
</protein>
<dbReference type="AlphaFoldDB" id="A0A4U7AWF3"/>
<evidence type="ECO:0000313" key="3">
    <source>
        <dbReference type="Proteomes" id="UP000308133"/>
    </source>
</evidence>
<reference evidence="2 3" key="1">
    <citation type="submission" date="2018-02" db="EMBL/GenBank/DDBJ databases">
        <title>Draft genome sequences of Elsinoe sp., causing black scab on jojoba.</title>
        <authorList>
            <person name="Stodart B."/>
            <person name="Jeffress S."/>
            <person name="Ash G."/>
            <person name="Arun Chinnappa K."/>
        </authorList>
    </citation>
    <scope>NUCLEOTIDE SEQUENCE [LARGE SCALE GENOMIC DNA]</scope>
    <source>
        <strain evidence="2 3">Hillstone_2</strain>
    </source>
</reference>
<organism evidence="2 3">
    <name type="scientific">Elsinoe australis</name>
    <dbReference type="NCBI Taxonomy" id="40998"/>
    <lineage>
        <taxon>Eukaryota</taxon>
        <taxon>Fungi</taxon>
        <taxon>Dikarya</taxon>
        <taxon>Ascomycota</taxon>
        <taxon>Pezizomycotina</taxon>
        <taxon>Dothideomycetes</taxon>
        <taxon>Dothideomycetidae</taxon>
        <taxon>Myriangiales</taxon>
        <taxon>Elsinoaceae</taxon>
        <taxon>Elsinoe</taxon>
    </lineage>
</organism>
<feature type="compositionally biased region" description="Low complexity" evidence="1">
    <location>
        <begin position="380"/>
        <end position="396"/>
    </location>
</feature>
<name>A0A4U7AWF3_9PEZI</name>
<evidence type="ECO:0000256" key="1">
    <source>
        <dbReference type="SAM" id="MobiDB-lite"/>
    </source>
</evidence>
<gene>
    <name evidence="2" type="ORF">C1H76_6642</name>
</gene>
<feature type="region of interest" description="Disordered" evidence="1">
    <location>
        <begin position="152"/>
        <end position="219"/>
    </location>
</feature>
<proteinExistence type="predicted"/>
<feature type="region of interest" description="Disordered" evidence="1">
    <location>
        <begin position="283"/>
        <end position="443"/>
    </location>
</feature>
<feature type="compositionally biased region" description="Low complexity" evidence="1">
    <location>
        <begin position="161"/>
        <end position="172"/>
    </location>
</feature>
<feature type="compositionally biased region" description="Polar residues" evidence="1">
    <location>
        <begin position="309"/>
        <end position="325"/>
    </location>
</feature>
<evidence type="ECO:0008006" key="4">
    <source>
        <dbReference type="Google" id="ProtNLM"/>
    </source>
</evidence>
<evidence type="ECO:0000313" key="2">
    <source>
        <dbReference type="EMBL" id="TKX21101.1"/>
    </source>
</evidence>
<accession>A0A4U7AWF3</accession>
<feature type="compositionally biased region" description="Gly residues" evidence="1">
    <location>
        <begin position="432"/>
        <end position="443"/>
    </location>
</feature>
<comment type="caution">
    <text evidence="2">The sequence shown here is derived from an EMBL/GenBank/DDBJ whole genome shotgun (WGS) entry which is preliminary data.</text>
</comment>
<sequence length="443" mass="47908">MDANAPRPRSRGQGLRSAQEQGNVVRKVFNCIVDDSALVQGAKKSTRDGIPKWVAAGAIRLFVPLFALDQTSRAKEGKGRVANDAAEALQWLDDATSKHPDFVTLQGGFEQFETWAEVEKFAQPKPLFSEEDYMGEEDLTDIATKTEKMRLENSSEDIGQSFSSNESFVSESTATSHRSLRSASPLSPPTSPPKKRIEPAVPDVSDSTSAPGSDSSETPASVRPLINYILWRVHEESNPAEALDSFVFLSDNQAMRKYAHRFGIRSKTPSEIRYVIARESQDARNRQAVQQKEASAIAGNQGHARNRSGDLSKSNGRPVSRQNAQAIGKPETKAGSVSDEDEILLKRAPKGPAALTKSPPQTRRNVESEQPPRTPRAGLTGPARGTPRAAARVASRGRGGMTPRGRGKAVPAQPSGPIDPDSFVRPSPSRGGARGGRGLWMPT</sequence>
<dbReference type="Proteomes" id="UP000308133">
    <property type="component" value="Unassembled WGS sequence"/>
</dbReference>
<dbReference type="EMBL" id="PTQR01000082">
    <property type="protein sequence ID" value="TKX21101.1"/>
    <property type="molecule type" value="Genomic_DNA"/>
</dbReference>
<feature type="compositionally biased region" description="Low complexity" evidence="1">
    <location>
        <begin position="205"/>
        <end position="216"/>
    </location>
</feature>